<evidence type="ECO:0000313" key="2">
    <source>
        <dbReference type="EMBL" id="KAG7348040.1"/>
    </source>
</evidence>
<dbReference type="EMBL" id="JAGRRH010000020">
    <property type="protein sequence ID" value="KAG7348040.1"/>
    <property type="molecule type" value="Genomic_DNA"/>
</dbReference>
<feature type="region of interest" description="Disordered" evidence="1">
    <location>
        <begin position="200"/>
        <end position="331"/>
    </location>
</feature>
<reference evidence="2" key="2">
    <citation type="submission" date="2021-04" db="EMBL/GenBank/DDBJ databases">
        <authorList>
            <person name="Podell S."/>
        </authorList>
    </citation>
    <scope>NUCLEOTIDE SEQUENCE</scope>
    <source>
        <strain evidence="2">Hildebrandi</strain>
    </source>
</reference>
<reference evidence="2" key="1">
    <citation type="journal article" date="2021" name="Sci. Rep.">
        <title>Diploid genomic architecture of Nitzschia inconspicua, an elite biomass production diatom.</title>
        <authorList>
            <person name="Oliver A."/>
            <person name="Podell S."/>
            <person name="Pinowska A."/>
            <person name="Traller J.C."/>
            <person name="Smith S.R."/>
            <person name="McClure R."/>
            <person name="Beliaev A."/>
            <person name="Bohutskyi P."/>
            <person name="Hill E.A."/>
            <person name="Rabines A."/>
            <person name="Zheng H."/>
            <person name="Allen L.Z."/>
            <person name="Kuo A."/>
            <person name="Grigoriev I.V."/>
            <person name="Allen A.E."/>
            <person name="Hazlebeck D."/>
            <person name="Allen E.E."/>
        </authorList>
    </citation>
    <scope>NUCLEOTIDE SEQUENCE</scope>
    <source>
        <strain evidence="2">Hildebrandi</strain>
    </source>
</reference>
<accession>A0A9K3PI30</accession>
<dbReference type="AlphaFoldDB" id="A0A9K3PI30"/>
<comment type="caution">
    <text evidence="2">The sequence shown here is derived from an EMBL/GenBank/DDBJ whole genome shotgun (WGS) entry which is preliminary data.</text>
</comment>
<evidence type="ECO:0000256" key="1">
    <source>
        <dbReference type="SAM" id="MobiDB-lite"/>
    </source>
</evidence>
<sequence length="331" mass="37340">MKIFAKRRKRTSTSSTPEPRTTNKSDPIVEELLKKNHSEWNAKERRMVKRYQERKAEEGNGMSTEGLIGENIEKLSGGGAATIDKQVPVDSDTTSNERKDEAGNDNQHDTDESSSYISNSDSEGEGSKDEESKLQTVDTPPGGDAPSKEGVKADNDKVHPDHPIWNILNQLNSKQKRTLSRRLERDGNAVLQAVEAEAKQFLGVENNEVASKHTGPNETSIQTTSENNLAPPQKKRKKQIDWSSLTPEERLRREEQRRRQTEAAERRALGEDTTAPGHRRPLNSARRRANRRKPKWKKASHIVDTKNEHNSSGYQLRKHVGAEQQPEAEAY</sequence>
<feature type="compositionally biased region" description="Basic and acidic residues" evidence="1">
    <location>
        <begin position="146"/>
        <end position="162"/>
    </location>
</feature>
<keyword evidence="3" id="KW-1185">Reference proteome</keyword>
<name>A0A9K3PI30_9STRA</name>
<feature type="compositionally biased region" description="Basic and acidic residues" evidence="1">
    <location>
        <begin position="95"/>
        <end position="111"/>
    </location>
</feature>
<feature type="compositionally biased region" description="Basic residues" evidence="1">
    <location>
        <begin position="1"/>
        <end position="11"/>
    </location>
</feature>
<protein>
    <submittedName>
        <fullName evidence="2">Uncharacterized protein</fullName>
    </submittedName>
</protein>
<feature type="compositionally biased region" description="Low complexity" evidence="1">
    <location>
        <begin position="12"/>
        <end position="22"/>
    </location>
</feature>
<feature type="compositionally biased region" description="Basic and acidic residues" evidence="1">
    <location>
        <begin position="247"/>
        <end position="270"/>
    </location>
</feature>
<feature type="compositionally biased region" description="Basic and acidic residues" evidence="1">
    <location>
        <begin position="31"/>
        <end position="58"/>
    </location>
</feature>
<feature type="compositionally biased region" description="Basic residues" evidence="1">
    <location>
        <begin position="277"/>
        <end position="300"/>
    </location>
</feature>
<dbReference type="OrthoDB" id="48761at2759"/>
<proteinExistence type="predicted"/>
<feature type="region of interest" description="Disordered" evidence="1">
    <location>
        <begin position="1"/>
        <end position="180"/>
    </location>
</feature>
<evidence type="ECO:0000313" key="3">
    <source>
        <dbReference type="Proteomes" id="UP000693970"/>
    </source>
</evidence>
<feature type="compositionally biased region" description="Polar residues" evidence="1">
    <location>
        <begin position="214"/>
        <end position="230"/>
    </location>
</feature>
<gene>
    <name evidence="2" type="ORF">IV203_016745</name>
</gene>
<organism evidence="2 3">
    <name type="scientific">Nitzschia inconspicua</name>
    <dbReference type="NCBI Taxonomy" id="303405"/>
    <lineage>
        <taxon>Eukaryota</taxon>
        <taxon>Sar</taxon>
        <taxon>Stramenopiles</taxon>
        <taxon>Ochrophyta</taxon>
        <taxon>Bacillariophyta</taxon>
        <taxon>Bacillariophyceae</taxon>
        <taxon>Bacillariophycidae</taxon>
        <taxon>Bacillariales</taxon>
        <taxon>Bacillariaceae</taxon>
        <taxon>Nitzschia</taxon>
    </lineage>
</organism>
<dbReference type="Proteomes" id="UP000693970">
    <property type="component" value="Unassembled WGS sequence"/>
</dbReference>